<dbReference type="CTD" id="132660"/>
<dbReference type="GeneTree" id="ENSGT00940000155881"/>
<proteinExistence type="inferred from homology"/>
<dbReference type="GO" id="GO:0006355">
    <property type="term" value="P:regulation of DNA-templated transcription"/>
    <property type="evidence" value="ECO:0007669"/>
    <property type="project" value="TreeGrafter"/>
</dbReference>
<comment type="subcellular location">
    <subcellularLocation>
        <location evidence="1">Nucleus</location>
    </subcellularLocation>
</comment>
<reference evidence="6 7" key="1">
    <citation type="submission" date="2025-04" db="UniProtKB">
        <authorList>
            <consortium name="RefSeq"/>
        </authorList>
    </citation>
    <scope>IDENTIFICATION</scope>
</reference>
<keyword evidence="5" id="KW-1185">Reference proteome</keyword>
<dbReference type="RefSeq" id="XP_031414049.1">
    <property type="nucleotide sequence ID" value="XM_031558189.2"/>
</dbReference>
<dbReference type="InterPro" id="IPR028307">
    <property type="entry name" value="Lin-54_fam"/>
</dbReference>
<dbReference type="InterPro" id="IPR005172">
    <property type="entry name" value="CRC"/>
</dbReference>
<dbReference type="RefSeq" id="XP_031414050.1">
    <property type="nucleotide sequence ID" value="XM_031558190.1"/>
</dbReference>
<dbReference type="Pfam" id="PF03638">
    <property type="entry name" value="TCR"/>
    <property type="match status" value="2"/>
</dbReference>
<dbReference type="SMART" id="SM01114">
    <property type="entry name" value="CXC"/>
    <property type="match status" value="2"/>
</dbReference>
<dbReference type="PANTHER" id="PTHR12446:SF34">
    <property type="entry name" value="PROTEIN LIN-54 HOMOLOG"/>
    <property type="match status" value="1"/>
</dbReference>
<dbReference type="OrthoDB" id="6283463at2759"/>
<accession>A0A6P8EDQ6</accession>
<dbReference type="PANTHER" id="PTHR12446">
    <property type="entry name" value="TESMIN/TSO1-RELATED"/>
    <property type="match status" value="1"/>
</dbReference>
<name>A0A6P8EDQ6_CLUHA</name>
<organism evidence="5 6">
    <name type="scientific">Clupea harengus</name>
    <name type="common">Atlantic herring</name>
    <dbReference type="NCBI Taxonomy" id="7950"/>
    <lineage>
        <taxon>Eukaryota</taxon>
        <taxon>Metazoa</taxon>
        <taxon>Chordata</taxon>
        <taxon>Craniata</taxon>
        <taxon>Vertebrata</taxon>
        <taxon>Euteleostomi</taxon>
        <taxon>Actinopterygii</taxon>
        <taxon>Neopterygii</taxon>
        <taxon>Teleostei</taxon>
        <taxon>Clupei</taxon>
        <taxon>Clupeiformes</taxon>
        <taxon>Clupeoidei</taxon>
        <taxon>Clupeidae</taxon>
        <taxon>Clupea</taxon>
    </lineage>
</organism>
<keyword evidence="3" id="KW-0539">Nucleus</keyword>
<evidence type="ECO:0000313" key="8">
    <source>
        <dbReference type="RefSeq" id="XP_031414050.1"/>
    </source>
</evidence>
<dbReference type="GO" id="GO:0005634">
    <property type="term" value="C:nucleus"/>
    <property type="evidence" value="ECO:0007669"/>
    <property type="project" value="UniProtKB-SubCell"/>
</dbReference>
<evidence type="ECO:0000256" key="1">
    <source>
        <dbReference type="ARBA" id="ARBA00004123"/>
    </source>
</evidence>
<gene>
    <name evidence="6 7 8" type="primary">lin54</name>
</gene>
<dbReference type="GeneID" id="105893336"/>
<dbReference type="AlphaFoldDB" id="A0A6P8EDQ6"/>
<evidence type="ECO:0000313" key="5">
    <source>
        <dbReference type="Proteomes" id="UP000515152"/>
    </source>
</evidence>
<evidence type="ECO:0000313" key="6">
    <source>
        <dbReference type="RefSeq" id="XP_031414048.1"/>
    </source>
</evidence>
<sequence length="797" mass="83948">MDVVPPELNSLLPDEIMDTEAIVTDDDLPAVCPAPPNALERQDTPVPMETEVPEIVTLCTAAPSIPVQRTQAMTTLTSTDSTPSSGSMGTQLLLTPSSSAMTLQPSSPQVTGSLQRLSTSLALPANHQLILNKVAASPGSELKPQLLKQDGQKLVVTTLGKGGQPIVLAMPHSAAKAGTLLSAGDGKGQPQQFKVVTIGGRTDLKPMVGVQALSTASQLMGTSQTVQQGQHPKTLQITKKVPVSTAAPMITKFIITKALNSKGLNSQTSLSPVMTGRVLTQSTPLTPPRTISVMDALSSTQSGSSKMAISPLKSPSKLTVVSVASPSPASPQKSVAVPLSMALGQQILHMQQQSTPASPAKAGLSHSTTQTVKPVQTVTVGGVGGPQFKTIVPLATSPNVQHIQVPGSRFHYVRLVTASSGSPPAPTGSSPSVAASLQPAKPMVVNSATVRMSVPIVSAQTMKQVVPKPLTSAAPQVVTSQQQRLIMPATPLPQLQPLPPGTLLAPAPGSGNMGYAVLSAPYVTQLQQSTIVTLASSSGFSSPTCVQTQARLPLNGLSDFPSSLSASESTSRQRKPCNCTKSQCLKLYCDCFANGEFCSNCNCTNCFNNLEHESERLKAIKACLDRNPEAFKPKIGKGKEGESDRRHSKGCNCKRSGCLKNYCECYEAKIMCSSICKCVGCKNFEESPERKTLMHLADAAEVRVQQQTAAKTKLSSQISDLLTRTTPAISSGGGKQPYTFVTKEVAEATVECLMEQAEQAELSNQSQAMAERVILEEFGRCLKRIINYAGKAKTDCC</sequence>
<dbReference type="PROSITE" id="PS51634">
    <property type="entry name" value="CRC"/>
    <property type="match status" value="1"/>
</dbReference>
<feature type="domain" description="CRC" evidence="4">
    <location>
        <begin position="573"/>
        <end position="686"/>
    </location>
</feature>
<evidence type="ECO:0000313" key="7">
    <source>
        <dbReference type="RefSeq" id="XP_031414049.1"/>
    </source>
</evidence>
<evidence type="ECO:0000256" key="2">
    <source>
        <dbReference type="ARBA" id="ARBA00007267"/>
    </source>
</evidence>
<dbReference type="RefSeq" id="XP_031414048.1">
    <property type="nucleotide sequence ID" value="XM_031558188.2"/>
</dbReference>
<comment type="similarity">
    <text evidence="2">Belongs to the lin-54 family.</text>
</comment>
<dbReference type="Proteomes" id="UP000515152">
    <property type="component" value="Chromosome 21"/>
</dbReference>
<protein>
    <submittedName>
        <fullName evidence="6 7">Protein lin-54 homolog isoform X1</fullName>
    </submittedName>
</protein>
<dbReference type="InterPro" id="IPR033467">
    <property type="entry name" value="Tesmin/TSO1-like_CXC"/>
</dbReference>
<evidence type="ECO:0000259" key="4">
    <source>
        <dbReference type="PROSITE" id="PS51634"/>
    </source>
</evidence>
<evidence type="ECO:0000256" key="3">
    <source>
        <dbReference type="ARBA" id="ARBA00023242"/>
    </source>
</evidence>